<dbReference type="AlphaFoldDB" id="A0A0V8ISB0"/>
<dbReference type="Pfam" id="PF23024">
    <property type="entry name" value="AMP-dom_DIP2-like"/>
    <property type="match status" value="1"/>
</dbReference>
<feature type="domain" description="AMP-binding enzyme C-terminal" evidence="6">
    <location>
        <begin position="461"/>
        <end position="570"/>
    </location>
</feature>
<dbReference type="OrthoDB" id="5240965at2"/>
<dbReference type="GO" id="GO:0006508">
    <property type="term" value="P:proteolysis"/>
    <property type="evidence" value="ECO:0007669"/>
    <property type="project" value="InterPro"/>
</dbReference>
<dbReference type="GO" id="GO:0004190">
    <property type="term" value="F:aspartic-type endopeptidase activity"/>
    <property type="evidence" value="ECO:0007669"/>
    <property type="project" value="InterPro"/>
</dbReference>
<keyword evidence="3" id="KW-0276">Fatty acid metabolism</keyword>
<dbReference type="InterPro" id="IPR000873">
    <property type="entry name" value="AMP-dep_synth/lig_dom"/>
</dbReference>
<dbReference type="GO" id="GO:0016874">
    <property type="term" value="F:ligase activity"/>
    <property type="evidence" value="ECO:0007669"/>
    <property type="project" value="UniProtKB-KW"/>
</dbReference>
<gene>
    <name evidence="7" type="ORF">AS031_05680</name>
</gene>
<comment type="similarity">
    <text evidence="1">Belongs to the ATP-dependent AMP-binding enzyme family.</text>
</comment>
<evidence type="ECO:0000256" key="3">
    <source>
        <dbReference type="ARBA" id="ARBA00022832"/>
    </source>
</evidence>
<dbReference type="InterPro" id="IPR042099">
    <property type="entry name" value="ANL_N_sf"/>
</dbReference>
<dbReference type="GO" id="GO:0070566">
    <property type="term" value="F:adenylyltransferase activity"/>
    <property type="evidence" value="ECO:0007669"/>
    <property type="project" value="TreeGrafter"/>
</dbReference>
<dbReference type="Gene3D" id="3.30.300.30">
    <property type="match status" value="1"/>
</dbReference>
<proteinExistence type="inferred from homology"/>
<dbReference type="EMBL" id="LNQM01000002">
    <property type="protein sequence ID" value="KSU77569.1"/>
    <property type="molecule type" value="Genomic_DNA"/>
</dbReference>
<dbReference type="InterPro" id="IPR040097">
    <property type="entry name" value="FAAL/FAAC"/>
</dbReference>
<dbReference type="PANTHER" id="PTHR22754">
    <property type="entry name" value="DISCO-INTERACTING PROTEIN 2 DIP2 -RELATED"/>
    <property type="match status" value="1"/>
</dbReference>
<dbReference type="Gene3D" id="3.40.50.12780">
    <property type="entry name" value="N-terminal domain of ligase-like"/>
    <property type="match status" value="1"/>
</dbReference>
<dbReference type="InterPro" id="IPR001969">
    <property type="entry name" value="Aspartic_peptidase_AS"/>
</dbReference>
<dbReference type="FunFam" id="3.40.50.12780:FF:000013">
    <property type="entry name" value="Long-chain-fatty-acid--AMP ligase FadD32"/>
    <property type="match status" value="1"/>
</dbReference>
<dbReference type="GO" id="GO:0006633">
    <property type="term" value="P:fatty acid biosynthetic process"/>
    <property type="evidence" value="ECO:0007669"/>
    <property type="project" value="TreeGrafter"/>
</dbReference>
<evidence type="ECO:0000256" key="1">
    <source>
        <dbReference type="ARBA" id="ARBA00006432"/>
    </source>
</evidence>
<evidence type="ECO:0000259" key="6">
    <source>
        <dbReference type="Pfam" id="PF23024"/>
    </source>
</evidence>
<evidence type="ECO:0000256" key="2">
    <source>
        <dbReference type="ARBA" id="ARBA00022598"/>
    </source>
</evidence>
<organism evidence="7 8">
    <name type="scientific">Pseudarthrobacter enclensis</name>
    <dbReference type="NCBI Taxonomy" id="993070"/>
    <lineage>
        <taxon>Bacteria</taxon>
        <taxon>Bacillati</taxon>
        <taxon>Actinomycetota</taxon>
        <taxon>Actinomycetes</taxon>
        <taxon>Micrococcales</taxon>
        <taxon>Micrococcaceae</taxon>
        <taxon>Pseudarthrobacter</taxon>
    </lineage>
</organism>
<reference evidence="7 8" key="1">
    <citation type="journal article" date="2014" name="Arch. Microbiol.">
        <title>Arthrobacter enclensis sp. nov., isolated from sediment sample.</title>
        <authorList>
            <person name="Dastager S.G."/>
            <person name="Liu Q."/>
            <person name="Tang S.K."/>
            <person name="Krishnamurthi S."/>
            <person name="Lee J.C."/>
            <person name="Li W.J."/>
        </authorList>
    </citation>
    <scope>NUCLEOTIDE SEQUENCE [LARGE SCALE GENOMIC DNA]</scope>
    <source>
        <strain evidence="7 8">NIO-1008</strain>
    </source>
</reference>
<dbReference type="CDD" id="cd05931">
    <property type="entry name" value="FAAL"/>
    <property type="match status" value="1"/>
</dbReference>
<dbReference type="InterPro" id="IPR045851">
    <property type="entry name" value="AMP-bd_C_sf"/>
</dbReference>
<evidence type="ECO:0000313" key="7">
    <source>
        <dbReference type="EMBL" id="KSU77569.1"/>
    </source>
</evidence>
<keyword evidence="4" id="KW-0443">Lipid metabolism</keyword>
<protein>
    <submittedName>
        <fullName evidence="7">Uncharacterized protein</fullName>
    </submittedName>
</protein>
<dbReference type="PROSITE" id="PS00141">
    <property type="entry name" value="ASP_PROTEASE"/>
    <property type="match status" value="1"/>
</dbReference>
<dbReference type="GO" id="GO:0005886">
    <property type="term" value="C:plasma membrane"/>
    <property type="evidence" value="ECO:0007669"/>
    <property type="project" value="TreeGrafter"/>
</dbReference>
<feature type="domain" description="AMP-dependent synthetase/ligase" evidence="5">
    <location>
        <begin position="20"/>
        <end position="415"/>
    </location>
</feature>
<sequence length="573" mass="60557">MSVQTDLPCRQAELADAVAHWAAEGGTRPALTFLTYSGRQRTAQTLSYADLDRSARAWAARLSTLTAPGDRVVLMLGQSLEYIEAFLGCLYAGRVAVPLYAPDARRSDERLVAVLADARPTAVITSADAAADVDELVAGTGIRVLLANRAEPPVSGFPAAFSPVRGDGTAYLQYTSGSTRTPAGVQVTARNLAVAMTQLRESLPMAEGPMVSWLPYFHDMGLVYGICAVLQGGGHCWSMSPMSFVQRPSRFLQALSDSGAALTIVPNFAVDLCVRRVPESERQGLDLSRLRAFGNGSEPIRASSMMEFSEAYASYGFDPLAHQPGYGLAEATLMVTAHRYGRPLSVARLSRGALAAGVAVAADPDAPAEQVSEVVSCGVPVDQSVRIVDPASLATVSDRSVGEVWVQGGNVCSGYAGRDELTAEIFGGRLRESPDDSAWLRTGDLGFLADGELFLVGRLKDLIIIAGKNHYPADVEATVSDAVAEIRPGGVVAMPTRGDGPEGLVVVAEIEARSLATLDHARTALAVRAAVAAVHAITPADIVLVRSGTIPRTTSGKLQRRACSARYEAGEFR</sequence>
<dbReference type="Pfam" id="PF00501">
    <property type="entry name" value="AMP-binding"/>
    <property type="match status" value="1"/>
</dbReference>
<comment type="caution">
    <text evidence="7">The sequence shown here is derived from an EMBL/GenBank/DDBJ whole genome shotgun (WGS) entry which is preliminary data.</text>
</comment>
<dbReference type="Proteomes" id="UP000053199">
    <property type="component" value="Unassembled WGS sequence"/>
</dbReference>
<dbReference type="PANTHER" id="PTHR22754:SF32">
    <property type="entry name" value="DISCO-INTERACTING PROTEIN 2"/>
    <property type="match status" value="1"/>
</dbReference>
<keyword evidence="8" id="KW-1185">Reference proteome</keyword>
<evidence type="ECO:0000259" key="5">
    <source>
        <dbReference type="Pfam" id="PF00501"/>
    </source>
</evidence>
<accession>A0A0V8ISB0</accession>
<dbReference type="InterPro" id="IPR025110">
    <property type="entry name" value="AMP-bd_C"/>
</dbReference>
<dbReference type="STRING" id="993070.AS031_05680"/>
<evidence type="ECO:0000256" key="4">
    <source>
        <dbReference type="ARBA" id="ARBA00023098"/>
    </source>
</evidence>
<name>A0A0V8ISB0_9MICC</name>
<dbReference type="GO" id="GO:0071766">
    <property type="term" value="P:Actinobacterium-type cell wall biogenesis"/>
    <property type="evidence" value="ECO:0007669"/>
    <property type="project" value="UniProtKB-ARBA"/>
</dbReference>
<keyword evidence="2" id="KW-0436">Ligase</keyword>
<dbReference type="RefSeq" id="WP_074446923.1">
    <property type="nucleotide sequence ID" value="NZ_FMAZ01000002.1"/>
</dbReference>
<evidence type="ECO:0000313" key="8">
    <source>
        <dbReference type="Proteomes" id="UP000053199"/>
    </source>
</evidence>
<dbReference type="SUPFAM" id="SSF56801">
    <property type="entry name" value="Acetyl-CoA synthetase-like"/>
    <property type="match status" value="1"/>
</dbReference>